<name>A0ABT6FLM8_9BACT</name>
<dbReference type="Proteomes" id="UP001216907">
    <property type="component" value="Unassembled WGS sequence"/>
</dbReference>
<protein>
    <submittedName>
        <fullName evidence="1">Uncharacterized protein</fullName>
    </submittedName>
</protein>
<comment type="caution">
    <text evidence="1">The sequence shown here is derived from an EMBL/GenBank/DDBJ whole genome shotgun (WGS) entry which is preliminary data.</text>
</comment>
<sequence length="87" mass="9557">MVSRMVGSLTTADGVVLLGVEVRIDWDSDDRRADFVADRALEAGDDVVLSAASGTFKLRIVRREKGADGRYVARVVFNDGRRRSADE</sequence>
<gene>
    <name evidence="1" type="ORF">PZE19_32380</name>
</gene>
<dbReference type="EMBL" id="JARRAG010000008">
    <property type="protein sequence ID" value="MDG3008487.1"/>
    <property type="molecule type" value="Genomic_DNA"/>
</dbReference>
<accession>A0ABT6FLM8</accession>
<proteinExistence type="predicted"/>
<evidence type="ECO:0000313" key="2">
    <source>
        <dbReference type="Proteomes" id="UP001216907"/>
    </source>
</evidence>
<reference evidence="1 2" key="1">
    <citation type="submission" date="2023-03" db="EMBL/GenBank/DDBJ databases">
        <title>Paludisphaera mucosa sp. nov. a novel planctomycete from northern fen.</title>
        <authorList>
            <person name="Ivanova A."/>
        </authorList>
    </citation>
    <scope>NUCLEOTIDE SEQUENCE [LARGE SCALE GENOMIC DNA]</scope>
    <source>
        <strain evidence="1 2">Pla2</strain>
    </source>
</reference>
<evidence type="ECO:0000313" key="1">
    <source>
        <dbReference type="EMBL" id="MDG3008487.1"/>
    </source>
</evidence>
<dbReference type="RefSeq" id="WP_277864806.1">
    <property type="nucleotide sequence ID" value="NZ_JARRAG010000008.1"/>
</dbReference>
<organism evidence="1 2">
    <name type="scientific">Paludisphaera mucosa</name>
    <dbReference type="NCBI Taxonomy" id="3030827"/>
    <lineage>
        <taxon>Bacteria</taxon>
        <taxon>Pseudomonadati</taxon>
        <taxon>Planctomycetota</taxon>
        <taxon>Planctomycetia</taxon>
        <taxon>Isosphaerales</taxon>
        <taxon>Isosphaeraceae</taxon>
        <taxon>Paludisphaera</taxon>
    </lineage>
</organism>
<keyword evidence="2" id="KW-1185">Reference proteome</keyword>